<feature type="compositionally biased region" description="Basic and acidic residues" evidence="1">
    <location>
        <begin position="156"/>
        <end position="165"/>
    </location>
</feature>
<keyword evidence="4" id="KW-1185">Reference proteome</keyword>
<protein>
    <submittedName>
        <fullName evidence="3">Iron-sulfur cluster assembly scaffold protein</fullName>
    </submittedName>
</protein>
<feature type="compositionally biased region" description="Low complexity" evidence="1">
    <location>
        <begin position="143"/>
        <end position="154"/>
    </location>
</feature>
<evidence type="ECO:0000259" key="2">
    <source>
        <dbReference type="Pfam" id="PF01592"/>
    </source>
</evidence>
<gene>
    <name evidence="3" type="ORF">H3N35_06545</name>
</gene>
<dbReference type="Proteomes" id="UP001215231">
    <property type="component" value="Chromosome"/>
</dbReference>
<feature type="domain" description="NIF system FeS cluster assembly NifU N-terminal" evidence="2">
    <location>
        <begin position="11"/>
        <end position="124"/>
    </location>
</feature>
<feature type="region of interest" description="Disordered" evidence="1">
    <location>
        <begin position="139"/>
        <end position="165"/>
    </location>
</feature>
<dbReference type="CDD" id="cd06664">
    <property type="entry name" value="IscU_like"/>
    <property type="match status" value="1"/>
</dbReference>
<evidence type="ECO:0000313" key="3">
    <source>
        <dbReference type="EMBL" id="WDE13099.1"/>
    </source>
</evidence>
<dbReference type="EMBL" id="CP059693">
    <property type="protein sequence ID" value="WDE13099.1"/>
    <property type="molecule type" value="Genomic_DNA"/>
</dbReference>
<organism evidence="3 4">
    <name type="scientific">Thalassomonas haliotis</name>
    <dbReference type="NCBI Taxonomy" id="485448"/>
    <lineage>
        <taxon>Bacteria</taxon>
        <taxon>Pseudomonadati</taxon>
        <taxon>Pseudomonadota</taxon>
        <taxon>Gammaproteobacteria</taxon>
        <taxon>Alteromonadales</taxon>
        <taxon>Colwelliaceae</taxon>
        <taxon>Thalassomonas</taxon>
    </lineage>
</organism>
<name>A0ABY7VH89_9GAMM</name>
<sequence>MVTDKKKAMLYQQALLQHHKNPVGFNEVISFSHQAQGSNAACGDEITLQLAYGAGSIKALAFSGDSCAICRASASILCQQLPGSTPNQADEQITDILAGLEGRQAFPQEAEALMAVSQYPVRKQCALLPWTSLKEIIPQLQGSTDSETDSTTETKNNAENRREKN</sequence>
<dbReference type="RefSeq" id="WP_274053441.1">
    <property type="nucleotide sequence ID" value="NZ_CP059693.1"/>
</dbReference>
<evidence type="ECO:0000256" key="1">
    <source>
        <dbReference type="SAM" id="MobiDB-lite"/>
    </source>
</evidence>
<proteinExistence type="predicted"/>
<dbReference type="InterPro" id="IPR002871">
    <property type="entry name" value="NIF_FeS_clus_asmbl_NifU_N"/>
</dbReference>
<dbReference type="Gene3D" id="3.90.1010.10">
    <property type="match status" value="1"/>
</dbReference>
<dbReference type="Pfam" id="PF01592">
    <property type="entry name" value="NifU_N"/>
    <property type="match status" value="1"/>
</dbReference>
<evidence type="ECO:0000313" key="4">
    <source>
        <dbReference type="Proteomes" id="UP001215231"/>
    </source>
</evidence>
<dbReference type="SUPFAM" id="SSF82649">
    <property type="entry name" value="SufE/NifU"/>
    <property type="match status" value="1"/>
</dbReference>
<accession>A0ABY7VH89</accession>
<reference evidence="3 4" key="1">
    <citation type="journal article" date="2022" name="Mar. Drugs">
        <title>Bioassay-Guided Fractionation Leads to the Detection of Cholic Acid Generated by the Rare Thalassomonas sp.</title>
        <authorList>
            <person name="Pheiffer F."/>
            <person name="Schneider Y.K."/>
            <person name="Hansen E.H."/>
            <person name="Andersen J.H."/>
            <person name="Isaksson J."/>
            <person name="Busche T."/>
            <person name="R C."/>
            <person name="Kalinowski J."/>
            <person name="Zyl L.V."/>
            <person name="Trindade M."/>
        </authorList>
    </citation>
    <scope>NUCLEOTIDE SEQUENCE [LARGE SCALE GENOMIC DNA]</scope>
    <source>
        <strain evidence="3 4">A5K-61T</strain>
    </source>
</reference>